<evidence type="ECO:0000256" key="1">
    <source>
        <dbReference type="SAM" id="MobiDB-lite"/>
    </source>
</evidence>
<dbReference type="SMART" id="SM00044">
    <property type="entry name" value="CYCc"/>
    <property type="match status" value="1"/>
</dbReference>
<dbReference type="EMBL" id="PHIG01000029">
    <property type="protein sequence ID" value="PJK30168.1"/>
    <property type="molecule type" value="Genomic_DNA"/>
</dbReference>
<comment type="caution">
    <text evidence="3">The sequence shown here is derived from an EMBL/GenBank/DDBJ whole genome shotgun (WGS) entry which is preliminary data.</text>
</comment>
<feature type="region of interest" description="Disordered" evidence="1">
    <location>
        <begin position="403"/>
        <end position="423"/>
    </location>
</feature>
<dbReference type="AlphaFoldDB" id="A0A2M9G383"/>
<feature type="domain" description="Guanylate cyclase" evidence="2">
    <location>
        <begin position="429"/>
        <end position="549"/>
    </location>
</feature>
<organism evidence="3 4">
    <name type="scientific">Minwuia thermotolerans</name>
    <dbReference type="NCBI Taxonomy" id="2056226"/>
    <lineage>
        <taxon>Bacteria</taxon>
        <taxon>Pseudomonadati</taxon>
        <taxon>Pseudomonadota</taxon>
        <taxon>Alphaproteobacteria</taxon>
        <taxon>Minwuiales</taxon>
        <taxon>Minwuiaceae</taxon>
        <taxon>Minwuia</taxon>
    </lineage>
</organism>
<dbReference type="Gene3D" id="3.30.70.1230">
    <property type="entry name" value="Nucleotide cyclase"/>
    <property type="match status" value="1"/>
</dbReference>
<dbReference type="GO" id="GO:0009190">
    <property type="term" value="P:cyclic nucleotide biosynthetic process"/>
    <property type="evidence" value="ECO:0007669"/>
    <property type="project" value="InterPro"/>
</dbReference>
<dbReference type="PROSITE" id="PS50125">
    <property type="entry name" value="GUANYLATE_CYCLASE_2"/>
    <property type="match status" value="1"/>
</dbReference>
<proteinExistence type="predicted"/>
<protein>
    <submittedName>
        <fullName evidence="3">Adenylate cyclase</fullName>
    </submittedName>
</protein>
<keyword evidence="4" id="KW-1185">Reference proteome</keyword>
<dbReference type="SUPFAM" id="SSF55073">
    <property type="entry name" value="Nucleotide cyclase"/>
    <property type="match status" value="1"/>
</dbReference>
<dbReference type="InterPro" id="IPR001054">
    <property type="entry name" value="A/G_cyclase"/>
</dbReference>
<dbReference type="GO" id="GO:0004016">
    <property type="term" value="F:adenylate cyclase activity"/>
    <property type="evidence" value="ECO:0007669"/>
    <property type="project" value="UniProtKB-ARBA"/>
</dbReference>
<gene>
    <name evidence="3" type="ORF">CVT23_07140</name>
</gene>
<dbReference type="InterPro" id="IPR046880">
    <property type="entry name" value="TPR-S"/>
</dbReference>
<evidence type="ECO:0000313" key="3">
    <source>
        <dbReference type="EMBL" id="PJK30168.1"/>
    </source>
</evidence>
<sequence length="600" mass="64972">MDLDQAATGHQAWAAAKAELSRGENLHAHDLAARAREQWPDHEGLKHLAVLALARSGAVDLARRRFGEYGLDEARSEESFSLDARLHKDRALADPDRPDHEALDQSIAAYESGYNVDRGYYPAINIATLSLLAGYAEKAHHWATAALTDAEAKLERDGYYAEATRAEALLLLDRTEEAAASAAQAAALAGANYAECATTLRQLQMICRHKGLQASLLESLRPPPVIHFCGHIIAPPGAAGRFPADQEGDVREALRETFAALSCSYAIGSLAAGADILAAETALDAGVALDVVMPFDRDEFVELSVAPAGRHWVARFERCYARAHKIHHVTRDAYLGDDELFGYASEYALGLARLRAQWLSAELNQIAIWDGERGSSAAGTYHDLELGRRAGCSQHVIRVHPETSAAPAPASASESSGEQPGQLKRTRNTLIFGDLKGFSRLSDAQMPSFVEHVLGAIAQVLEAQGDQLILQNTWGDGIFLVFRDPGNAAACAFALQEAMAAIDYSKAGLPGDLGLRLGCHYGPVYVTRDPILQHDNCFGFHVTRAARIEPITPEGSVYVTEQMAAALALSYPDQYRADYVGQQPLAKNYGSFGMYHLNQC</sequence>
<dbReference type="OrthoDB" id="2974768at2"/>
<dbReference type="Gene3D" id="3.40.50.450">
    <property type="match status" value="1"/>
</dbReference>
<dbReference type="Pfam" id="PF00211">
    <property type="entry name" value="Guanylate_cyc"/>
    <property type="match status" value="1"/>
</dbReference>
<dbReference type="RefSeq" id="WP_109795366.1">
    <property type="nucleotide sequence ID" value="NZ_PHIG01000029.1"/>
</dbReference>
<reference evidence="3 4" key="1">
    <citation type="submission" date="2017-11" db="EMBL/GenBank/DDBJ databases">
        <title>Draft genome sequence of Rhizobiales bacterium SY3-13.</title>
        <authorList>
            <person name="Sun C."/>
        </authorList>
    </citation>
    <scope>NUCLEOTIDE SEQUENCE [LARGE SCALE GENOMIC DNA]</scope>
    <source>
        <strain evidence="3 4">SY3-13</strain>
    </source>
</reference>
<dbReference type="Proteomes" id="UP000229498">
    <property type="component" value="Unassembled WGS sequence"/>
</dbReference>
<evidence type="ECO:0000259" key="2">
    <source>
        <dbReference type="PROSITE" id="PS50125"/>
    </source>
</evidence>
<dbReference type="InterPro" id="IPR029787">
    <property type="entry name" value="Nucleotide_cyclase"/>
</dbReference>
<dbReference type="Pfam" id="PF20308">
    <property type="entry name" value="TPR-S"/>
    <property type="match status" value="1"/>
</dbReference>
<dbReference type="GO" id="GO:0035556">
    <property type="term" value="P:intracellular signal transduction"/>
    <property type="evidence" value="ECO:0007669"/>
    <property type="project" value="InterPro"/>
</dbReference>
<name>A0A2M9G383_9PROT</name>
<evidence type="ECO:0000313" key="4">
    <source>
        <dbReference type="Proteomes" id="UP000229498"/>
    </source>
</evidence>
<accession>A0A2M9G383</accession>
<feature type="compositionally biased region" description="Low complexity" evidence="1">
    <location>
        <begin position="404"/>
        <end position="422"/>
    </location>
</feature>